<evidence type="ECO:0000313" key="1">
    <source>
        <dbReference type="EMBL" id="TWU09459.1"/>
    </source>
</evidence>
<sequence>MNHGHQASFKHGRKLIKSAQCSPGISPVAAKMPFAYTPAPILKLMRLTTDSQG</sequence>
<accession>A0A5C6BDU1</accession>
<gene>
    <name evidence="1" type="ORF">CA54_47010</name>
</gene>
<organism evidence="1 2">
    <name type="scientific">Symmachiella macrocystis</name>
    <dbReference type="NCBI Taxonomy" id="2527985"/>
    <lineage>
        <taxon>Bacteria</taxon>
        <taxon>Pseudomonadati</taxon>
        <taxon>Planctomycetota</taxon>
        <taxon>Planctomycetia</taxon>
        <taxon>Planctomycetales</taxon>
        <taxon>Planctomycetaceae</taxon>
        <taxon>Symmachiella</taxon>
    </lineage>
</organism>
<comment type="caution">
    <text evidence="1">The sequence shown here is derived from an EMBL/GenBank/DDBJ whole genome shotgun (WGS) entry which is preliminary data.</text>
</comment>
<dbReference type="EMBL" id="SJPP01000002">
    <property type="protein sequence ID" value="TWU09459.1"/>
    <property type="molecule type" value="Genomic_DNA"/>
</dbReference>
<evidence type="ECO:0000313" key="2">
    <source>
        <dbReference type="Proteomes" id="UP000320735"/>
    </source>
</evidence>
<name>A0A5C6BDU1_9PLAN</name>
<dbReference type="Proteomes" id="UP000320735">
    <property type="component" value="Unassembled WGS sequence"/>
</dbReference>
<protein>
    <submittedName>
        <fullName evidence="1">Uncharacterized protein</fullName>
    </submittedName>
</protein>
<dbReference type="AlphaFoldDB" id="A0A5C6BDU1"/>
<reference evidence="1 2" key="1">
    <citation type="submission" date="2019-02" db="EMBL/GenBank/DDBJ databases">
        <title>Deep-cultivation of Planctomycetes and their phenomic and genomic characterization uncovers novel biology.</title>
        <authorList>
            <person name="Wiegand S."/>
            <person name="Jogler M."/>
            <person name="Boedeker C."/>
            <person name="Pinto D."/>
            <person name="Vollmers J."/>
            <person name="Rivas-Marin E."/>
            <person name="Kohn T."/>
            <person name="Peeters S.H."/>
            <person name="Heuer A."/>
            <person name="Rast P."/>
            <person name="Oberbeckmann S."/>
            <person name="Bunk B."/>
            <person name="Jeske O."/>
            <person name="Meyerdierks A."/>
            <person name="Storesund J.E."/>
            <person name="Kallscheuer N."/>
            <person name="Luecker S."/>
            <person name="Lage O.M."/>
            <person name="Pohl T."/>
            <person name="Merkel B.J."/>
            <person name="Hornburger P."/>
            <person name="Mueller R.-W."/>
            <person name="Bruemmer F."/>
            <person name="Labrenz M."/>
            <person name="Spormann A.M."/>
            <person name="Op Den Camp H."/>
            <person name="Overmann J."/>
            <person name="Amann R."/>
            <person name="Jetten M.S.M."/>
            <person name="Mascher T."/>
            <person name="Medema M.H."/>
            <person name="Devos D.P."/>
            <person name="Kaster A.-K."/>
            <person name="Ovreas L."/>
            <person name="Rohde M."/>
            <person name="Galperin M.Y."/>
            <person name="Jogler C."/>
        </authorList>
    </citation>
    <scope>NUCLEOTIDE SEQUENCE [LARGE SCALE GENOMIC DNA]</scope>
    <source>
        <strain evidence="1 2">CA54</strain>
    </source>
</reference>
<keyword evidence="2" id="KW-1185">Reference proteome</keyword>
<proteinExistence type="predicted"/>